<dbReference type="Pfam" id="PF12398">
    <property type="entry name" value="DUF3660"/>
    <property type="match status" value="1"/>
</dbReference>
<keyword evidence="2 8" id="KW-0812">Transmembrane</keyword>
<feature type="domain" description="Apple" evidence="9">
    <location>
        <begin position="72"/>
        <end position="155"/>
    </location>
</feature>
<name>A0A2U1P0M6_ARTAN</name>
<keyword evidence="4" id="KW-0067">ATP-binding</keyword>
<keyword evidence="5 8" id="KW-1133">Transmembrane helix</keyword>
<dbReference type="Pfam" id="PF11883">
    <property type="entry name" value="DUF3403"/>
    <property type="match status" value="1"/>
</dbReference>
<dbReference type="STRING" id="35608.A0A2U1P0M6"/>
<evidence type="ECO:0000256" key="3">
    <source>
        <dbReference type="ARBA" id="ARBA00022741"/>
    </source>
</evidence>
<feature type="transmembrane region" description="Helical" evidence="8">
    <location>
        <begin position="177"/>
        <end position="200"/>
    </location>
</feature>
<evidence type="ECO:0000256" key="8">
    <source>
        <dbReference type="SAM" id="Phobius"/>
    </source>
</evidence>
<evidence type="ECO:0000259" key="9">
    <source>
        <dbReference type="PROSITE" id="PS50948"/>
    </source>
</evidence>
<comment type="caution">
    <text evidence="10">The sequence shown here is derived from an EMBL/GenBank/DDBJ whole genome shotgun (WGS) entry which is preliminary data.</text>
</comment>
<evidence type="ECO:0000256" key="4">
    <source>
        <dbReference type="ARBA" id="ARBA00022840"/>
    </source>
</evidence>
<dbReference type="Pfam" id="PF08276">
    <property type="entry name" value="PAN_2"/>
    <property type="match status" value="1"/>
</dbReference>
<gene>
    <name evidence="10" type="ORF">CTI12_AA207060</name>
</gene>
<dbReference type="GO" id="GO:0048544">
    <property type="term" value="P:recognition of pollen"/>
    <property type="evidence" value="ECO:0007669"/>
    <property type="project" value="InterPro"/>
</dbReference>
<feature type="transmembrane region" description="Helical" evidence="8">
    <location>
        <begin position="234"/>
        <end position="255"/>
    </location>
</feature>
<evidence type="ECO:0000256" key="1">
    <source>
        <dbReference type="ARBA" id="ARBA00004479"/>
    </source>
</evidence>
<dbReference type="SUPFAM" id="SSF56112">
    <property type="entry name" value="Protein kinase-like (PK-like)"/>
    <property type="match status" value="1"/>
</dbReference>
<dbReference type="InterPro" id="IPR022126">
    <property type="entry name" value="S-locus_recpt_kinase"/>
</dbReference>
<keyword evidence="3" id="KW-0547">Nucleotide-binding</keyword>
<feature type="region of interest" description="Disordered" evidence="7">
    <location>
        <begin position="209"/>
        <end position="229"/>
    </location>
</feature>
<evidence type="ECO:0000313" key="10">
    <source>
        <dbReference type="EMBL" id="PWA79277.1"/>
    </source>
</evidence>
<feature type="compositionally biased region" description="Polar residues" evidence="7">
    <location>
        <begin position="218"/>
        <end position="229"/>
    </location>
</feature>
<dbReference type="Gene3D" id="3.30.200.20">
    <property type="entry name" value="Phosphorylase Kinase, domain 1"/>
    <property type="match status" value="1"/>
</dbReference>
<dbReference type="GO" id="GO:0005524">
    <property type="term" value="F:ATP binding"/>
    <property type="evidence" value="ECO:0007669"/>
    <property type="project" value="UniProtKB-KW"/>
</dbReference>
<organism evidence="10 11">
    <name type="scientific">Artemisia annua</name>
    <name type="common">Sweet wormwood</name>
    <dbReference type="NCBI Taxonomy" id="35608"/>
    <lineage>
        <taxon>Eukaryota</taxon>
        <taxon>Viridiplantae</taxon>
        <taxon>Streptophyta</taxon>
        <taxon>Embryophyta</taxon>
        <taxon>Tracheophyta</taxon>
        <taxon>Spermatophyta</taxon>
        <taxon>Magnoliopsida</taxon>
        <taxon>eudicotyledons</taxon>
        <taxon>Gunneridae</taxon>
        <taxon>Pentapetalae</taxon>
        <taxon>asterids</taxon>
        <taxon>campanulids</taxon>
        <taxon>Asterales</taxon>
        <taxon>Asteraceae</taxon>
        <taxon>Asteroideae</taxon>
        <taxon>Anthemideae</taxon>
        <taxon>Artemisiinae</taxon>
        <taxon>Artemisia</taxon>
    </lineage>
</organism>
<dbReference type="PROSITE" id="PS50948">
    <property type="entry name" value="PAN"/>
    <property type="match status" value="1"/>
</dbReference>
<evidence type="ECO:0000256" key="6">
    <source>
        <dbReference type="ARBA" id="ARBA00023136"/>
    </source>
</evidence>
<dbReference type="InterPro" id="IPR003609">
    <property type="entry name" value="Pan_app"/>
</dbReference>
<dbReference type="PANTHER" id="PTHR32444">
    <property type="entry name" value="BULB-TYPE LECTIN DOMAIN-CONTAINING PROTEIN"/>
    <property type="match status" value="1"/>
</dbReference>
<dbReference type="AlphaFoldDB" id="A0A2U1P0M6"/>
<protein>
    <recommendedName>
        <fullName evidence="9">Apple domain-containing protein</fullName>
    </recommendedName>
</protein>
<dbReference type="Proteomes" id="UP000245207">
    <property type="component" value="Unassembled WGS sequence"/>
</dbReference>
<dbReference type="EMBL" id="PKPP01001879">
    <property type="protein sequence ID" value="PWA79277.1"/>
    <property type="molecule type" value="Genomic_DNA"/>
</dbReference>
<proteinExistence type="predicted"/>
<reference evidence="10 11" key="1">
    <citation type="journal article" date="2018" name="Mol. Plant">
        <title>The genome of Artemisia annua provides insight into the evolution of Asteraceae family and artemisinin biosynthesis.</title>
        <authorList>
            <person name="Shen Q."/>
            <person name="Zhang L."/>
            <person name="Liao Z."/>
            <person name="Wang S."/>
            <person name="Yan T."/>
            <person name="Shi P."/>
            <person name="Liu M."/>
            <person name="Fu X."/>
            <person name="Pan Q."/>
            <person name="Wang Y."/>
            <person name="Lv Z."/>
            <person name="Lu X."/>
            <person name="Zhang F."/>
            <person name="Jiang W."/>
            <person name="Ma Y."/>
            <person name="Chen M."/>
            <person name="Hao X."/>
            <person name="Li L."/>
            <person name="Tang Y."/>
            <person name="Lv G."/>
            <person name="Zhou Y."/>
            <person name="Sun X."/>
            <person name="Brodelius P.E."/>
            <person name="Rose J.K.C."/>
            <person name="Tang K."/>
        </authorList>
    </citation>
    <scope>NUCLEOTIDE SEQUENCE [LARGE SCALE GENOMIC DNA]</scope>
    <source>
        <strain evidence="11">cv. Huhao1</strain>
        <tissue evidence="10">Leaf</tissue>
    </source>
</reference>
<dbReference type="CDD" id="cd01098">
    <property type="entry name" value="PAN_AP_plant"/>
    <property type="match status" value="1"/>
</dbReference>
<dbReference type="SMART" id="SM00473">
    <property type="entry name" value="PAN_AP"/>
    <property type="match status" value="1"/>
</dbReference>
<dbReference type="PANTHER" id="PTHR32444:SF89">
    <property type="entry name" value="S GLYCOPROTEIN"/>
    <property type="match status" value="1"/>
</dbReference>
<dbReference type="GO" id="GO:0016020">
    <property type="term" value="C:membrane"/>
    <property type="evidence" value="ECO:0007669"/>
    <property type="project" value="UniProtKB-SubCell"/>
</dbReference>
<comment type="subcellular location">
    <subcellularLocation>
        <location evidence="1">Membrane</location>
        <topology evidence="1">Single-pass type I membrane protein</topology>
    </subcellularLocation>
</comment>
<dbReference type="OrthoDB" id="1744611at2759"/>
<dbReference type="InterPro" id="IPR011009">
    <property type="entry name" value="Kinase-like_dom_sf"/>
</dbReference>
<keyword evidence="6 8" id="KW-0472">Membrane</keyword>
<keyword evidence="11" id="KW-1185">Reference proteome</keyword>
<evidence type="ECO:0000256" key="7">
    <source>
        <dbReference type="SAM" id="MobiDB-lite"/>
    </source>
</evidence>
<dbReference type="GO" id="GO:0004674">
    <property type="term" value="F:protein serine/threonine kinase activity"/>
    <property type="evidence" value="ECO:0007669"/>
    <property type="project" value="InterPro"/>
</dbReference>
<evidence type="ECO:0000256" key="5">
    <source>
        <dbReference type="ARBA" id="ARBA00022989"/>
    </source>
</evidence>
<evidence type="ECO:0000313" key="11">
    <source>
        <dbReference type="Proteomes" id="UP000245207"/>
    </source>
</evidence>
<evidence type="ECO:0000256" key="2">
    <source>
        <dbReference type="ARBA" id="ARBA00022692"/>
    </source>
</evidence>
<sequence length="440" mass="49256">MDPNGFPQFFLRKNVTVRYRSGPWNGRRFSGVPEMKSAINLIEFEFVNDADEISYSFDMLNDSVYSRLIMSTSGELRRYTWNMKLPESSKVFVDKTMNLSTCATICKRNCSCAAYANMNITQGGSGCVIWEVDLFDMRQYADSEGGGQDLYIRVAASDLDPSSTTTQDSGKSSGNRVVMIVAITAGVCAVLLTLLILFCMKRKKTQRFKNSRIERQDPSSTTTQDSGKSSGNRVVMIVAITAGVCAVLLTLLILFCMKRKKTQWFKNSRIERQGAYERSQDFLMKEGIIVPSKKEYSGDRESDEMELPLFDFPTLVMATNNFSSANKLGQGGFGSVYKTWKLWNEGNALELLDETIGAEFSVDEVLRCIQIGLLCVQEQAEQRPNMSKVLLMLSSDVAQLPQPRHPGFSIGRRHSEAESSSKYDETVTVNEITVTVLDGR</sequence>
<dbReference type="InterPro" id="IPR021820">
    <property type="entry name" value="S-locus_recpt_kinase_C"/>
</dbReference>
<accession>A0A2U1P0M6</accession>